<dbReference type="InterPro" id="IPR002504">
    <property type="entry name" value="NADK"/>
</dbReference>
<evidence type="ECO:0000256" key="6">
    <source>
        <dbReference type="HAMAP-Rule" id="MF_00361"/>
    </source>
</evidence>
<feature type="active site" description="Proton acceptor" evidence="6">
    <location>
        <position position="74"/>
    </location>
</feature>
<dbReference type="InterPro" id="IPR016064">
    <property type="entry name" value="NAD/diacylglycerol_kinase_sf"/>
</dbReference>
<feature type="binding site" evidence="6">
    <location>
        <begin position="74"/>
        <end position="75"/>
    </location>
    <ligand>
        <name>NAD(+)</name>
        <dbReference type="ChEBI" id="CHEBI:57540"/>
    </ligand>
</feature>
<dbReference type="GO" id="GO:0051287">
    <property type="term" value="F:NAD binding"/>
    <property type="evidence" value="ECO:0007669"/>
    <property type="project" value="UniProtKB-ARBA"/>
</dbReference>
<proteinExistence type="inferred from homology"/>
<evidence type="ECO:0000256" key="3">
    <source>
        <dbReference type="ARBA" id="ARBA00022857"/>
    </source>
</evidence>
<dbReference type="Gene3D" id="2.60.200.30">
    <property type="entry name" value="Probable inorganic polyphosphate/atp-NAD kinase, domain 2"/>
    <property type="match status" value="1"/>
</dbReference>
<reference evidence="8" key="1">
    <citation type="journal article" date="2024" name="Int. J. Syst. Evol. Microbiol.">
        <title>Methylomarinovum tepidoasis sp. nov., a moderately thermophilic methanotroph of the family Methylothermaceae isolated from a deep-sea hydrothermal field.</title>
        <authorList>
            <person name="Hirayama H."/>
            <person name="Takaki Y."/>
            <person name="Abe M."/>
            <person name="Miyazaki M."/>
            <person name="Uematsu K."/>
            <person name="Matsui Y."/>
            <person name="Takai K."/>
        </authorList>
    </citation>
    <scope>NUCLEOTIDE SEQUENCE [LARGE SCALE GENOMIC DNA]</scope>
    <source>
        <strain evidence="8">IN45</strain>
    </source>
</reference>
<keyword evidence="4 6" id="KW-0520">NAD</keyword>
<evidence type="ECO:0000313" key="7">
    <source>
        <dbReference type="EMBL" id="BCX88607.1"/>
    </source>
</evidence>
<comment type="cofactor">
    <cofactor evidence="6">
        <name>a divalent metal cation</name>
        <dbReference type="ChEBI" id="CHEBI:60240"/>
    </cofactor>
</comment>
<comment type="similarity">
    <text evidence="6">Belongs to the NAD kinase family.</text>
</comment>
<keyword evidence="6" id="KW-0547">Nucleotide-binding</keyword>
<dbReference type="PANTHER" id="PTHR20275:SF0">
    <property type="entry name" value="NAD KINASE"/>
    <property type="match status" value="1"/>
</dbReference>
<dbReference type="PANTHER" id="PTHR20275">
    <property type="entry name" value="NAD KINASE"/>
    <property type="match status" value="1"/>
</dbReference>
<dbReference type="Pfam" id="PF20143">
    <property type="entry name" value="NAD_kinase_C"/>
    <property type="match status" value="1"/>
</dbReference>
<dbReference type="EMBL" id="AP024718">
    <property type="protein sequence ID" value="BCX88607.1"/>
    <property type="molecule type" value="Genomic_DNA"/>
</dbReference>
<dbReference type="GO" id="GO:0003951">
    <property type="term" value="F:NAD+ kinase activity"/>
    <property type="evidence" value="ECO:0007669"/>
    <property type="project" value="UniProtKB-UniRule"/>
</dbReference>
<dbReference type="GO" id="GO:0019674">
    <property type="term" value="P:NAD+ metabolic process"/>
    <property type="evidence" value="ECO:0007669"/>
    <property type="project" value="InterPro"/>
</dbReference>
<dbReference type="AlphaFoldDB" id="A0AAU9C9L9"/>
<dbReference type="Proteomes" id="UP001321450">
    <property type="component" value="Chromosome"/>
</dbReference>
<dbReference type="Pfam" id="PF01513">
    <property type="entry name" value="NAD_kinase"/>
    <property type="match status" value="1"/>
</dbReference>
<keyword evidence="1 6" id="KW-0808">Transferase</keyword>
<dbReference type="GO" id="GO:0046872">
    <property type="term" value="F:metal ion binding"/>
    <property type="evidence" value="ECO:0007669"/>
    <property type="project" value="UniProtKB-UniRule"/>
</dbReference>
<feature type="binding site" evidence="6">
    <location>
        <begin position="189"/>
        <end position="194"/>
    </location>
    <ligand>
        <name>NAD(+)</name>
        <dbReference type="ChEBI" id="CHEBI:57540"/>
    </ligand>
</feature>
<dbReference type="NCBIfam" id="NF002306">
    <property type="entry name" value="PRK01231.1"/>
    <property type="match status" value="1"/>
</dbReference>
<keyword evidence="8" id="KW-1185">Reference proteome</keyword>
<dbReference type="HAMAP" id="MF_00361">
    <property type="entry name" value="NAD_kinase"/>
    <property type="match status" value="1"/>
</dbReference>
<dbReference type="InterPro" id="IPR017438">
    <property type="entry name" value="ATP-NAD_kinase_N"/>
</dbReference>
<feature type="binding site" evidence="6">
    <location>
        <begin position="148"/>
        <end position="149"/>
    </location>
    <ligand>
        <name>NAD(+)</name>
        <dbReference type="ChEBI" id="CHEBI:57540"/>
    </ligand>
</feature>
<accession>A0AAU9C9L9</accession>
<feature type="binding site" evidence="6">
    <location>
        <position position="178"/>
    </location>
    <ligand>
        <name>NAD(+)</name>
        <dbReference type="ChEBI" id="CHEBI:57540"/>
    </ligand>
</feature>
<dbReference type="InterPro" id="IPR017437">
    <property type="entry name" value="ATP-NAD_kinase_PpnK-typ_C"/>
</dbReference>
<keyword evidence="6" id="KW-0067">ATP-binding</keyword>
<comment type="function">
    <text evidence="6">Involved in the regulation of the intracellular balance of NAD and NADP, and is a key enzyme in the biosynthesis of NADP. Catalyzes specifically the phosphorylation on 2'-hydroxyl of the adenosine moiety of NAD to yield NADP.</text>
</comment>
<keyword evidence="3 6" id="KW-0521">NADP</keyword>
<dbReference type="GO" id="GO:0006741">
    <property type="term" value="P:NADP+ biosynthetic process"/>
    <property type="evidence" value="ECO:0007669"/>
    <property type="project" value="UniProtKB-UniRule"/>
</dbReference>
<comment type="catalytic activity">
    <reaction evidence="5 6">
        <text>NAD(+) + ATP = ADP + NADP(+) + H(+)</text>
        <dbReference type="Rhea" id="RHEA:18629"/>
        <dbReference type="ChEBI" id="CHEBI:15378"/>
        <dbReference type="ChEBI" id="CHEBI:30616"/>
        <dbReference type="ChEBI" id="CHEBI:57540"/>
        <dbReference type="ChEBI" id="CHEBI:58349"/>
        <dbReference type="ChEBI" id="CHEBI:456216"/>
        <dbReference type="EC" id="2.7.1.23"/>
    </reaction>
</comment>
<comment type="caution">
    <text evidence="6">Lacks conserved residue(s) required for the propagation of feature annotation.</text>
</comment>
<organism evidence="7 8">
    <name type="scientific">Methylomarinovum tepidoasis</name>
    <dbReference type="NCBI Taxonomy" id="2840183"/>
    <lineage>
        <taxon>Bacteria</taxon>
        <taxon>Pseudomonadati</taxon>
        <taxon>Pseudomonadota</taxon>
        <taxon>Gammaproteobacteria</taxon>
        <taxon>Methylococcales</taxon>
        <taxon>Methylothermaceae</taxon>
        <taxon>Methylomarinovum</taxon>
    </lineage>
</organism>
<keyword evidence="6" id="KW-0963">Cytoplasm</keyword>
<evidence type="ECO:0000313" key="8">
    <source>
        <dbReference type="Proteomes" id="UP001321450"/>
    </source>
</evidence>
<dbReference type="EC" id="2.7.1.23" evidence="6"/>
<evidence type="ECO:0000256" key="5">
    <source>
        <dbReference type="ARBA" id="ARBA00047925"/>
    </source>
</evidence>
<feature type="binding site" evidence="6">
    <location>
        <position position="176"/>
    </location>
    <ligand>
        <name>NAD(+)</name>
        <dbReference type="ChEBI" id="CHEBI:57540"/>
    </ligand>
</feature>
<feature type="binding site" evidence="6">
    <location>
        <position position="159"/>
    </location>
    <ligand>
        <name>NAD(+)</name>
        <dbReference type="ChEBI" id="CHEBI:57540"/>
    </ligand>
</feature>
<dbReference type="Gene3D" id="3.40.50.10330">
    <property type="entry name" value="Probable inorganic polyphosphate/atp-NAD kinase, domain 1"/>
    <property type="match status" value="1"/>
</dbReference>
<evidence type="ECO:0000256" key="4">
    <source>
        <dbReference type="ARBA" id="ARBA00023027"/>
    </source>
</evidence>
<keyword evidence="2 6" id="KW-0418">Kinase</keyword>
<dbReference type="KEGG" id="meiy:MIN45_P0976"/>
<dbReference type="GO" id="GO:0005524">
    <property type="term" value="F:ATP binding"/>
    <property type="evidence" value="ECO:0007669"/>
    <property type="project" value="UniProtKB-KW"/>
</dbReference>
<name>A0AAU9C9L9_9GAMM</name>
<evidence type="ECO:0000256" key="1">
    <source>
        <dbReference type="ARBA" id="ARBA00022679"/>
    </source>
</evidence>
<evidence type="ECO:0000256" key="2">
    <source>
        <dbReference type="ARBA" id="ARBA00022777"/>
    </source>
</evidence>
<sequence length="292" mass="32390">MLVSDYRFRIIGISAKPNVDRVGETVHRLYDELRRRGFTVLLDPVSGEMLGGGDILPLEELGRRCDVVIAVGGDGTLLNTVRAVAVHDTPVIGVNLGRIGFLVDISPDEVSARLEEILRGHCLTEERLMLKAQIRRDGRVIHEELAVNEVVVHRWITPHMIEILTHINGRFLNAQRADGLIVSTPTGSTAYALSGGGPILYPTLDAIELVPINPHTLTNRPIVIAGDSEVKIAFGTAKDMRAEVTCDTVSIPEVLIDDHIVVRKAEKPFRLLHPLDYDFFEILRVKLHWSNC</sequence>
<comment type="subcellular location">
    <subcellularLocation>
        <location evidence="6">Cytoplasm</location>
    </subcellularLocation>
</comment>
<dbReference type="GO" id="GO:0005737">
    <property type="term" value="C:cytoplasm"/>
    <property type="evidence" value="ECO:0007669"/>
    <property type="project" value="UniProtKB-SubCell"/>
</dbReference>
<protein>
    <recommendedName>
        <fullName evidence="6">NAD kinase</fullName>
        <ecNumber evidence="6">2.7.1.23</ecNumber>
    </recommendedName>
    <alternativeName>
        <fullName evidence="6">ATP-dependent NAD kinase</fullName>
    </alternativeName>
</protein>
<gene>
    <name evidence="6" type="primary">nadK</name>
    <name evidence="7" type="ORF">MIN45_P0976</name>
</gene>
<dbReference type="SUPFAM" id="SSF111331">
    <property type="entry name" value="NAD kinase/diacylglycerol kinase-like"/>
    <property type="match status" value="1"/>
</dbReference>